<organism evidence="1 2">
    <name type="scientific">Thalassoglobus neptunius</name>
    <dbReference type="NCBI Taxonomy" id="1938619"/>
    <lineage>
        <taxon>Bacteria</taxon>
        <taxon>Pseudomonadati</taxon>
        <taxon>Planctomycetota</taxon>
        <taxon>Planctomycetia</taxon>
        <taxon>Planctomycetales</taxon>
        <taxon>Planctomycetaceae</taxon>
        <taxon>Thalassoglobus</taxon>
    </lineage>
</organism>
<sequence length="92" mass="10523">MHPEATLPPLVKSYRKRFEKLLRRPIEWIACLPIYDRSDEETGSHSFFVILADHLTEAAMSGNVYLAYCVTDELSWKHIVRCSSALCVALVI</sequence>
<reference evidence="1 2" key="1">
    <citation type="submission" date="2019-02" db="EMBL/GenBank/DDBJ databases">
        <title>Deep-cultivation of Planctomycetes and their phenomic and genomic characterization uncovers novel biology.</title>
        <authorList>
            <person name="Wiegand S."/>
            <person name="Jogler M."/>
            <person name="Boedeker C."/>
            <person name="Pinto D."/>
            <person name="Vollmers J."/>
            <person name="Rivas-Marin E."/>
            <person name="Kohn T."/>
            <person name="Peeters S.H."/>
            <person name="Heuer A."/>
            <person name="Rast P."/>
            <person name="Oberbeckmann S."/>
            <person name="Bunk B."/>
            <person name="Jeske O."/>
            <person name="Meyerdierks A."/>
            <person name="Storesund J.E."/>
            <person name="Kallscheuer N."/>
            <person name="Luecker S."/>
            <person name="Lage O.M."/>
            <person name="Pohl T."/>
            <person name="Merkel B.J."/>
            <person name="Hornburger P."/>
            <person name="Mueller R.-W."/>
            <person name="Bruemmer F."/>
            <person name="Labrenz M."/>
            <person name="Spormann A.M."/>
            <person name="Op Den Camp H."/>
            <person name="Overmann J."/>
            <person name="Amann R."/>
            <person name="Jetten M.S.M."/>
            <person name="Mascher T."/>
            <person name="Medema M.H."/>
            <person name="Devos D.P."/>
            <person name="Kaster A.-K."/>
            <person name="Ovreas L."/>
            <person name="Rohde M."/>
            <person name="Galperin M.Y."/>
            <person name="Jogler C."/>
        </authorList>
    </citation>
    <scope>NUCLEOTIDE SEQUENCE [LARGE SCALE GENOMIC DNA]</scope>
    <source>
        <strain evidence="1 2">KOR42</strain>
    </source>
</reference>
<accession>A0A5C5X2U9</accession>
<gene>
    <name evidence="1" type="ORF">KOR42_02850</name>
</gene>
<comment type="caution">
    <text evidence="1">The sequence shown here is derived from an EMBL/GenBank/DDBJ whole genome shotgun (WGS) entry which is preliminary data.</text>
</comment>
<evidence type="ECO:0000313" key="2">
    <source>
        <dbReference type="Proteomes" id="UP000317243"/>
    </source>
</evidence>
<name>A0A5C5X2U9_9PLAN</name>
<dbReference type="AlphaFoldDB" id="A0A5C5X2U9"/>
<keyword evidence="2" id="KW-1185">Reference proteome</keyword>
<evidence type="ECO:0000313" key="1">
    <source>
        <dbReference type="EMBL" id="TWT56929.1"/>
    </source>
</evidence>
<proteinExistence type="predicted"/>
<dbReference type="EMBL" id="SIHI01000001">
    <property type="protein sequence ID" value="TWT56929.1"/>
    <property type="molecule type" value="Genomic_DNA"/>
</dbReference>
<dbReference type="Proteomes" id="UP000317243">
    <property type="component" value="Unassembled WGS sequence"/>
</dbReference>
<protein>
    <submittedName>
        <fullName evidence="1">Uncharacterized protein</fullName>
    </submittedName>
</protein>